<reference evidence="15 16" key="1">
    <citation type="journal article" date="2021" name="Elife">
        <title>Chloroplast acquisition without the gene transfer in kleptoplastic sea slugs, Plakobranchus ocellatus.</title>
        <authorList>
            <person name="Maeda T."/>
            <person name="Takahashi S."/>
            <person name="Yoshida T."/>
            <person name="Shimamura S."/>
            <person name="Takaki Y."/>
            <person name="Nagai Y."/>
            <person name="Toyoda A."/>
            <person name="Suzuki Y."/>
            <person name="Arimoto A."/>
            <person name="Ishii H."/>
            <person name="Satoh N."/>
            <person name="Nishiyama T."/>
            <person name="Hasebe M."/>
            <person name="Maruyama T."/>
            <person name="Minagawa J."/>
            <person name="Obokata J."/>
            <person name="Shigenobu S."/>
        </authorList>
    </citation>
    <scope>NUCLEOTIDE SEQUENCE [LARGE SCALE GENOMIC DNA]</scope>
</reference>
<evidence type="ECO:0000259" key="14">
    <source>
        <dbReference type="Pfam" id="PF24501"/>
    </source>
</evidence>
<feature type="region of interest" description="Disordered" evidence="7">
    <location>
        <begin position="1405"/>
        <end position="1503"/>
    </location>
</feature>
<evidence type="ECO:0000256" key="9">
    <source>
        <dbReference type="SAM" id="SignalP"/>
    </source>
</evidence>
<dbReference type="InterPro" id="IPR055437">
    <property type="entry name" value="TMEM131L_Ig_5"/>
</dbReference>
<feature type="domain" description="TMEM131L third Ig-like" evidence="12">
    <location>
        <begin position="424"/>
        <end position="514"/>
    </location>
</feature>
<dbReference type="Pfam" id="PF24501">
    <property type="entry name" value="Ig_TMEM131L_5"/>
    <property type="match status" value="1"/>
</dbReference>
<evidence type="ECO:0000259" key="13">
    <source>
        <dbReference type="Pfam" id="PF24499"/>
    </source>
</evidence>
<keyword evidence="6 8" id="KW-0472">Membrane</keyword>
<feature type="region of interest" description="Disordered" evidence="7">
    <location>
        <begin position="1283"/>
        <end position="1390"/>
    </location>
</feature>
<feature type="domain" description="TMEM131 second Ig-like" evidence="11">
    <location>
        <begin position="187"/>
        <end position="276"/>
    </location>
</feature>
<feature type="transmembrane region" description="Helical" evidence="8">
    <location>
        <begin position="1261"/>
        <end position="1280"/>
    </location>
</feature>
<evidence type="ECO:0000313" key="15">
    <source>
        <dbReference type="EMBL" id="GFN80733.1"/>
    </source>
</evidence>
<organism evidence="15 16">
    <name type="scientific">Plakobranchus ocellatus</name>
    <dbReference type="NCBI Taxonomy" id="259542"/>
    <lineage>
        <taxon>Eukaryota</taxon>
        <taxon>Metazoa</taxon>
        <taxon>Spiralia</taxon>
        <taxon>Lophotrochozoa</taxon>
        <taxon>Mollusca</taxon>
        <taxon>Gastropoda</taxon>
        <taxon>Heterobranchia</taxon>
        <taxon>Euthyneura</taxon>
        <taxon>Panpulmonata</taxon>
        <taxon>Sacoglossa</taxon>
        <taxon>Placobranchoidea</taxon>
        <taxon>Plakobranchidae</taxon>
        <taxon>Plakobranchus</taxon>
    </lineage>
</organism>
<feature type="region of interest" description="Disordered" evidence="7">
    <location>
        <begin position="1649"/>
        <end position="1734"/>
    </location>
</feature>
<dbReference type="Pfam" id="PF12371">
    <property type="entry name" value="TMEM131_like_N"/>
    <property type="match status" value="1"/>
</dbReference>
<feature type="domain" description="TMEM131L fourth Ig-like" evidence="13">
    <location>
        <begin position="810"/>
        <end position="959"/>
    </location>
</feature>
<feature type="compositionally biased region" description="Low complexity" evidence="7">
    <location>
        <begin position="2028"/>
        <end position="2037"/>
    </location>
</feature>
<feature type="compositionally biased region" description="Low complexity" evidence="7">
    <location>
        <begin position="1692"/>
        <end position="1732"/>
    </location>
</feature>
<keyword evidence="4 9" id="KW-0732">Signal</keyword>
<comment type="caution">
    <text evidence="15">The sequence shown here is derived from an EMBL/GenBank/DDBJ whole genome shotgun (WGS) entry which is preliminary data.</text>
</comment>
<dbReference type="InterPro" id="IPR022113">
    <property type="entry name" value="TMEM131L_N"/>
</dbReference>
<feature type="compositionally biased region" description="Basic and acidic residues" evidence="7">
    <location>
        <begin position="1562"/>
        <end position="1572"/>
    </location>
</feature>
<proteinExistence type="inferred from homology"/>
<evidence type="ECO:0000256" key="6">
    <source>
        <dbReference type="ARBA" id="ARBA00023136"/>
    </source>
</evidence>
<feature type="chain" id="PRO_5043763840" evidence="9">
    <location>
        <begin position="28"/>
        <end position="2050"/>
    </location>
</feature>
<dbReference type="InterPro" id="IPR055436">
    <property type="entry name" value="Ig_TMEM131L_4"/>
</dbReference>
<comment type="similarity">
    <text evidence="2">Belongs to the TMEM131 family.</text>
</comment>
<feature type="compositionally biased region" description="Basic and acidic residues" evidence="7">
    <location>
        <begin position="1367"/>
        <end position="1379"/>
    </location>
</feature>
<feature type="compositionally biased region" description="Low complexity" evidence="7">
    <location>
        <begin position="1455"/>
        <end position="1465"/>
    </location>
</feature>
<evidence type="ECO:0000256" key="3">
    <source>
        <dbReference type="ARBA" id="ARBA00022692"/>
    </source>
</evidence>
<evidence type="ECO:0000256" key="5">
    <source>
        <dbReference type="ARBA" id="ARBA00022989"/>
    </source>
</evidence>
<feature type="compositionally biased region" description="Polar residues" evidence="7">
    <location>
        <begin position="1299"/>
        <end position="1313"/>
    </location>
</feature>
<feature type="region of interest" description="Disordered" evidence="7">
    <location>
        <begin position="1562"/>
        <end position="1631"/>
    </location>
</feature>
<feature type="compositionally biased region" description="Basic and acidic residues" evidence="7">
    <location>
        <begin position="1435"/>
        <end position="1447"/>
    </location>
</feature>
<dbReference type="GO" id="GO:0016020">
    <property type="term" value="C:membrane"/>
    <property type="evidence" value="ECO:0007669"/>
    <property type="project" value="UniProtKB-SubCell"/>
</dbReference>
<gene>
    <name evidence="15" type="ORF">PoB_000723900</name>
</gene>
<keyword evidence="16" id="KW-1185">Reference proteome</keyword>
<feature type="signal peptide" evidence="9">
    <location>
        <begin position="1"/>
        <end position="27"/>
    </location>
</feature>
<dbReference type="Proteomes" id="UP000735302">
    <property type="component" value="Unassembled WGS sequence"/>
</dbReference>
<evidence type="ECO:0000256" key="1">
    <source>
        <dbReference type="ARBA" id="ARBA00004479"/>
    </source>
</evidence>
<evidence type="ECO:0000313" key="16">
    <source>
        <dbReference type="Proteomes" id="UP000735302"/>
    </source>
</evidence>
<feature type="compositionally biased region" description="Low complexity" evidence="7">
    <location>
        <begin position="1746"/>
        <end position="1755"/>
    </location>
</feature>
<dbReference type="EMBL" id="BLXT01000838">
    <property type="protein sequence ID" value="GFN80733.1"/>
    <property type="molecule type" value="Genomic_DNA"/>
</dbReference>
<feature type="domain" description="Transmembrane protein 131-like N-terminal" evidence="10">
    <location>
        <begin position="87"/>
        <end position="170"/>
    </location>
</feature>
<accession>A0AAV3YEN6</accession>
<dbReference type="Pfam" id="PF24499">
    <property type="entry name" value="Ig_TMEM131L_4"/>
    <property type="match status" value="1"/>
</dbReference>
<feature type="transmembrane region" description="Helical" evidence="8">
    <location>
        <begin position="1113"/>
        <end position="1135"/>
    </location>
</feature>
<keyword evidence="3 8" id="KW-0812">Transmembrane</keyword>
<protein>
    <submittedName>
        <fullName evidence="15">Transmembrane protein 131-like isoform x2</fullName>
    </submittedName>
</protein>
<name>A0AAV3YEN6_9GAST</name>
<comment type="subcellular location">
    <subcellularLocation>
        <location evidence="1">Membrane</location>
        <topology evidence="1">Single-pass type I membrane protein</topology>
    </subcellularLocation>
</comment>
<dbReference type="Pfam" id="PF24495">
    <property type="entry name" value="Ig_TMEM131_2"/>
    <property type="match status" value="1"/>
</dbReference>
<dbReference type="InterPro" id="IPR056311">
    <property type="entry name" value="TMEM131_Ig_2"/>
</dbReference>
<evidence type="ECO:0000256" key="4">
    <source>
        <dbReference type="ARBA" id="ARBA00022729"/>
    </source>
</evidence>
<feature type="compositionally biased region" description="Low complexity" evidence="7">
    <location>
        <begin position="1660"/>
        <end position="1670"/>
    </location>
</feature>
<evidence type="ECO:0000259" key="12">
    <source>
        <dbReference type="Pfam" id="PF24498"/>
    </source>
</evidence>
<evidence type="ECO:0000256" key="7">
    <source>
        <dbReference type="SAM" id="MobiDB-lite"/>
    </source>
</evidence>
<feature type="region of interest" description="Disordered" evidence="7">
    <location>
        <begin position="1965"/>
        <end position="2050"/>
    </location>
</feature>
<feature type="domain" description="TMEM131L fifth Ig-like" evidence="14">
    <location>
        <begin position="1014"/>
        <end position="1078"/>
    </location>
</feature>
<evidence type="ECO:0000259" key="10">
    <source>
        <dbReference type="Pfam" id="PF12371"/>
    </source>
</evidence>
<dbReference type="PANTHER" id="PTHR22050">
    <property type="entry name" value="RW1 PROTEIN HOMOLOG"/>
    <property type="match status" value="1"/>
</dbReference>
<evidence type="ECO:0000256" key="2">
    <source>
        <dbReference type="ARBA" id="ARBA00006682"/>
    </source>
</evidence>
<feature type="compositionally biased region" description="Basic residues" evidence="7">
    <location>
        <begin position="1573"/>
        <end position="1588"/>
    </location>
</feature>
<dbReference type="PANTHER" id="PTHR22050:SF0">
    <property type="entry name" value="TRANSMEMBRANE PROTEIN 131 HOMOLOG"/>
    <property type="match status" value="1"/>
</dbReference>
<dbReference type="Pfam" id="PF24498">
    <property type="entry name" value="Ig_TMEM131L_3"/>
    <property type="match status" value="1"/>
</dbReference>
<keyword evidence="5 8" id="KW-1133">Transmembrane helix</keyword>
<feature type="region of interest" description="Disordered" evidence="7">
    <location>
        <begin position="1746"/>
        <end position="1771"/>
    </location>
</feature>
<evidence type="ECO:0000256" key="8">
    <source>
        <dbReference type="SAM" id="Phobius"/>
    </source>
</evidence>
<sequence>MEQFNTQKTKLICLLEISAILLLSCHYHDVSVQASESRHQAFIQTDKQLTYIIGDSFGDSSKLFEIKPGSGFSDDDFKNERPSSNDVRLDPAWLEFADQPVGMPRMEKVVVQNNDLKRSLHLLSISGSTAHFHCSFFQDKVVPPGANTSFDVVFLARQVGKVENTLYIHTSIGTLRYQVFGVGIPNPYRLRPYLGARVPINSSFAPMIQMHNPYSTRLQVLEMFASEGDLHLELPTGDKEALRELWELQPFETKAVMKANFVARVENHHSAFIRIKTNKETDLPGLPEMLILPVEIEVSSDPGIYSPLELLDFGILRTLDEPKTLRLNLMNTGQKAVYITSVSVSPPNDALKIDFRPFKLPPSGSRASTVAHITFTAVKALNSKQWAGRIVIKTKNNIQRLAIPYQANVLHGSLAYNVNSTYFFSAKALWNVTRALIFTNTFNFSVVVHNVSFPADMSPYFTVLNFSQPVTIAPQQSMAAFLVQFHPNQTQLHFNTVLSVGTNASDFSIPIIVYNGLMKVIHHRPEKFEGQLDFGTLGVGECRSMIFTIRNDNPVDIVVAQFETNKTWASVEILGMEKGNGTMLTRKHNQSEINIDPLYIKPYHYAVFNVSIVAPEVKGAYVSEIWMFTQFQDLFIPITLWAAEGSLHAIPEKFIFDKVYPGHAPHKVLQIRSTFDEFMEVTQVTFQPPDFRFHFVPQSSKMILQPHQLSSVGKVFFDVKKECQDDCYVGLSTLTPAGHQWLLGMSLDKDVTDTDQYLYTKYHQKWTKLVEMQQNIANVTIELDTTQVRGFLFSAQAHLQWPLLIRKGKIKYPLTQIGNVSVSDFIVENSGDDPVLVQALPLSLYPSPHTILDLLSQRLRTDMTDYVESEENSFFLFDTQAPESKGTSTGTNTLQYRKLVEQSLGVTPHRETVVALLQPGMKLKVKVGFQPKDELLRSSLIVIRNNLTIIDAVVIQGQGRLGEMRFNNKKPGSSSALTFEMTEKHLKNCDLSERKSNKNIVPNFTVRRPFTLRNSGELPFYIHGFSINNLPCEGYGFKVLDCSGFEMAPNSSKKINIAFTPDFTMSQIQRMLTIHTSLSPPASRANFSLQAMVPYDMLSQCSAALPRPTWEPLLYYFVICFMAFVILCILVLAYFESDRVMADYICKKIKVSNSTQTFDKAKIFDLRNVSGLNVATSSGIVSSNISDIQSGKNSFSNQANVLSFCNNNSRLLTNGYVEIDKNLQHEYTGNSSNVGTLSSASVLTERTNKSAINDKSKNRRFGIVDLMLKVVKTVSLYNYFTSEKKNSSSSGSRQLGKPGSSSISPVQKPTATVTALRKEPESTTSENDANILPEKSQFANQQNYMNRGRKGRLNNRRQIVVDASGDTNKKNSKESKDSVSADVGNSSKRSSVGMLEDFNYIPMYNGADDLDDVSGSKNGSQLMKRNKYKNLPESSSKDSHLIRRDSSLADENDDVSSTTTESSGGDSEEKATLGGDMTSDVTVGQEAMPSGAGGKKWKKGSGKHNERMVVASYGADCVDDESSFEVTSKSKAHRKIRVDKETFGGNIMIPSTIELPYCLPKEKEKGDHENGKRSRKSKKTAQKNKGPFHHAYPIAKDSGSAEAWEGCSSERESPPPAWDVEPTQVDLFLPPGDLSELSLQTETFAQKHVASARSLPPPASAGFSSGLSSADQIEPGPRRGSNAMNSVLPAHPSSSGTKGQSPSSYSNIVSSTSSSSSSSAIGAGNRGSNNNSLILGGVEVPARWSSARSPISSPSFQPDQTGLDRSAANPNAGSYAPFSDTPLQNIMPAGVSHRFQDTSAWNTGLFAERDLGCNFGAQPTGLLPGCEPLANPPVDTYFPAHNADLRELYGGAQHPGMLPDRVNQPHLTMMQQLQVERRRRFYEHQQKVNKGEDWPGFSTPPLRHDSLWDPDYSPMECNTWSNHRSNASGGTGFWNTLTNSASSGWSSIQSLANIWGSNGGAMSSNIDGVASPNNEPQVSARPGQQSNILQVSGGAPPFNPFTSMADIWSPTTLSSDSSSLSDERDSSSRWSRMSSGSIHGPVNPPGSEEK</sequence>
<feature type="compositionally biased region" description="Polar residues" evidence="7">
    <location>
        <begin position="1965"/>
        <end position="1990"/>
    </location>
</feature>
<evidence type="ECO:0000259" key="11">
    <source>
        <dbReference type="Pfam" id="PF24495"/>
    </source>
</evidence>
<dbReference type="InterPro" id="IPR039877">
    <property type="entry name" value="TMEM131-like"/>
</dbReference>
<dbReference type="InterPro" id="IPR055435">
    <property type="entry name" value="Ig_TMEM131L_3"/>
</dbReference>